<protein>
    <submittedName>
        <fullName evidence="10">YeeE/YedE family protein</fullName>
    </submittedName>
</protein>
<evidence type="ECO:0000256" key="7">
    <source>
        <dbReference type="ARBA" id="ARBA00023136"/>
    </source>
</evidence>
<dbReference type="Pfam" id="PF04143">
    <property type="entry name" value="Sulf_transp"/>
    <property type="match status" value="1"/>
</dbReference>
<evidence type="ECO:0000256" key="4">
    <source>
        <dbReference type="ARBA" id="ARBA00022519"/>
    </source>
</evidence>
<proteinExistence type="inferred from homology"/>
<dbReference type="PANTHER" id="PTHR30574">
    <property type="entry name" value="INNER MEMBRANE PROTEIN YEDE"/>
    <property type="match status" value="1"/>
</dbReference>
<feature type="transmembrane region" description="Helical" evidence="9">
    <location>
        <begin position="54"/>
        <end position="75"/>
    </location>
</feature>
<evidence type="ECO:0000313" key="10">
    <source>
        <dbReference type="EMBL" id="KYF57895.1"/>
    </source>
</evidence>
<evidence type="ECO:0000256" key="5">
    <source>
        <dbReference type="ARBA" id="ARBA00022692"/>
    </source>
</evidence>
<name>A0A150PQB9_SORCE</name>
<gene>
    <name evidence="10" type="ORF">BE08_29370</name>
</gene>
<dbReference type="EMBL" id="JELY01000844">
    <property type="protein sequence ID" value="KYF57895.1"/>
    <property type="molecule type" value="Genomic_DNA"/>
</dbReference>
<dbReference type="PANTHER" id="PTHR30574:SF1">
    <property type="entry name" value="SULPHUR TRANSPORT DOMAIN-CONTAINING PROTEIN"/>
    <property type="match status" value="1"/>
</dbReference>
<comment type="similarity">
    <text evidence="8">Belongs to the TsuA/YedE (TC 9.B.102) family.</text>
</comment>
<evidence type="ECO:0000256" key="8">
    <source>
        <dbReference type="ARBA" id="ARBA00035655"/>
    </source>
</evidence>
<feature type="transmembrane region" description="Helical" evidence="9">
    <location>
        <begin position="121"/>
        <end position="142"/>
    </location>
</feature>
<keyword evidence="7 9" id="KW-0472">Membrane</keyword>
<organism evidence="10 11">
    <name type="scientific">Sorangium cellulosum</name>
    <name type="common">Polyangium cellulosum</name>
    <dbReference type="NCBI Taxonomy" id="56"/>
    <lineage>
        <taxon>Bacteria</taxon>
        <taxon>Pseudomonadati</taxon>
        <taxon>Myxococcota</taxon>
        <taxon>Polyangia</taxon>
        <taxon>Polyangiales</taxon>
        <taxon>Polyangiaceae</taxon>
        <taxon>Sorangium</taxon>
    </lineage>
</organism>
<keyword evidence="6 9" id="KW-1133">Transmembrane helix</keyword>
<comment type="caution">
    <text evidence="10">The sequence shown here is derived from an EMBL/GenBank/DDBJ whole genome shotgun (WGS) entry which is preliminary data.</text>
</comment>
<evidence type="ECO:0000313" key="11">
    <source>
        <dbReference type="Proteomes" id="UP000075420"/>
    </source>
</evidence>
<keyword evidence="5 9" id="KW-0812">Transmembrane</keyword>
<keyword evidence="2" id="KW-0813">Transport</keyword>
<reference evidence="10 11" key="1">
    <citation type="submission" date="2014-02" db="EMBL/GenBank/DDBJ databases">
        <title>The small core and large imbalanced accessory genome model reveals a collaborative survival strategy of Sorangium cellulosum strains in nature.</title>
        <authorList>
            <person name="Han K."/>
            <person name="Peng R."/>
            <person name="Blom J."/>
            <person name="Li Y.-Z."/>
        </authorList>
    </citation>
    <scope>NUCLEOTIDE SEQUENCE [LARGE SCALE GENOMIC DNA]</scope>
    <source>
        <strain evidence="10 11">So0157-25</strain>
    </source>
</reference>
<keyword evidence="4" id="KW-0997">Cell inner membrane</keyword>
<comment type="subcellular location">
    <subcellularLocation>
        <location evidence="1">Cell inner membrane</location>
        <topology evidence="1">Multi-pass membrane protein</topology>
    </subcellularLocation>
</comment>
<evidence type="ECO:0000256" key="3">
    <source>
        <dbReference type="ARBA" id="ARBA00022475"/>
    </source>
</evidence>
<accession>A0A150PQB9</accession>
<sequence>MHEFTATGPLVGGALIGLSASLLLLFNGRVAGVSGVLGGLLVRHRRPGDAAWRAAFVAGLLLGGLALAAVHPGAFPPGGDGRPLGLVVVAGLLVGYGARLGNGCTSGHGVCGLSRLSVRSLCATMTFMATAAITAHVSLHWLGAAR</sequence>
<keyword evidence="3" id="KW-1003">Cell membrane</keyword>
<evidence type="ECO:0000256" key="2">
    <source>
        <dbReference type="ARBA" id="ARBA00022448"/>
    </source>
</evidence>
<evidence type="ECO:0000256" key="6">
    <source>
        <dbReference type="ARBA" id="ARBA00022989"/>
    </source>
</evidence>
<dbReference type="Proteomes" id="UP000075420">
    <property type="component" value="Unassembled WGS sequence"/>
</dbReference>
<dbReference type="InterPro" id="IPR007272">
    <property type="entry name" value="Sulf_transp_TsuA/YedE"/>
</dbReference>
<dbReference type="GO" id="GO:0005886">
    <property type="term" value="C:plasma membrane"/>
    <property type="evidence" value="ECO:0007669"/>
    <property type="project" value="UniProtKB-SubCell"/>
</dbReference>
<feature type="transmembrane region" description="Helical" evidence="9">
    <location>
        <begin position="81"/>
        <end position="100"/>
    </location>
</feature>
<dbReference type="AlphaFoldDB" id="A0A150PQB9"/>
<evidence type="ECO:0000256" key="1">
    <source>
        <dbReference type="ARBA" id="ARBA00004429"/>
    </source>
</evidence>
<evidence type="ECO:0000256" key="9">
    <source>
        <dbReference type="SAM" id="Phobius"/>
    </source>
</evidence>